<reference evidence="2" key="2">
    <citation type="submission" date="2021-06" db="EMBL/GenBank/DDBJ databases">
        <title>Genomic Description and Analysis of Intracellular Bacteria, Candidatus Berkiella cookevillensis and Candidatus Berkiella aquae.</title>
        <authorList>
            <person name="Kidane D.T."/>
            <person name="Mehari Y.T."/>
            <person name="Rice F.C."/>
            <person name="Arivett B.A."/>
            <person name="Farone A.L."/>
            <person name="Berk S.G."/>
            <person name="Farone M.B."/>
        </authorList>
    </citation>
    <scope>NUCLEOTIDE SEQUENCE</scope>
    <source>
        <strain evidence="2">HT99</strain>
    </source>
</reference>
<dbReference type="EMBL" id="LKAJ02000001">
    <property type="protein sequence ID" value="MCS5710865.1"/>
    <property type="molecule type" value="Genomic_DNA"/>
</dbReference>
<feature type="transmembrane region" description="Helical" evidence="1">
    <location>
        <begin position="252"/>
        <end position="272"/>
    </location>
</feature>
<evidence type="ECO:0000313" key="2">
    <source>
        <dbReference type="EMBL" id="MCS5710865.1"/>
    </source>
</evidence>
<keyword evidence="3" id="KW-1185">Reference proteome</keyword>
<reference evidence="2" key="1">
    <citation type="journal article" date="2016" name="Genome Announc.">
        <title>Draft Genome Sequences of Two Novel Amoeba-Resistant Intranuclear Bacteria, 'Candidatus Berkiella cookevillensis' and 'Candidatus Berkiella aquae'.</title>
        <authorList>
            <person name="Mehari Y.T."/>
            <person name="Arivett B.A."/>
            <person name="Farone A.L."/>
            <person name="Gunderson J.H."/>
            <person name="Farone M.B."/>
        </authorList>
    </citation>
    <scope>NUCLEOTIDE SEQUENCE</scope>
    <source>
        <strain evidence="2">HT99</strain>
    </source>
</reference>
<accession>A0AAE3L8F0</accession>
<protein>
    <recommendedName>
        <fullName evidence="4">MASE1 domain-containing protein</fullName>
    </recommendedName>
</protein>
<feature type="transmembrane region" description="Helical" evidence="1">
    <location>
        <begin position="278"/>
        <end position="300"/>
    </location>
</feature>
<evidence type="ECO:0008006" key="4">
    <source>
        <dbReference type="Google" id="ProtNLM"/>
    </source>
</evidence>
<gene>
    <name evidence="2" type="ORF">HT99x_005445</name>
</gene>
<keyword evidence="1" id="KW-0472">Membrane</keyword>
<keyword evidence="1" id="KW-1133">Transmembrane helix</keyword>
<dbReference type="AlphaFoldDB" id="A0AAE3L8F0"/>
<name>A0AAE3L8F0_9GAMM</name>
<feature type="transmembrane region" description="Helical" evidence="1">
    <location>
        <begin position="201"/>
        <end position="222"/>
    </location>
</feature>
<feature type="transmembrane region" description="Helical" evidence="1">
    <location>
        <begin position="141"/>
        <end position="162"/>
    </location>
</feature>
<feature type="transmembrane region" description="Helical" evidence="1">
    <location>
        <begin position="168"/>
        <end position="189"/>
    </location>
</feature>
<organism evidence="2 3">
    <name type="scientific">Candidatus Berkiella aquae</name>
    <dbReference type="NCBI Taxonomy" id="295108"/>
    <lineage>
        <taxon>Bacteria</taxon>
        <taxon>Pseudomonadati</taxon>
        <taxon>Pseudomonadota</taxon>
        <taxon>Gammaproteobacteria</taxon>
        <taxon>Candidatus Berkiellales</taxon>
        <taxon>Candidatus Berkiellaceae</taxon>
        <taxon>Candidatus Berkiella</taxon>
    </lineage>
</organism>
<dbReference type="Proteomes" id="UP000051497">
    <property type="component" value="Unassembled WGS sequence"/>
</dbReference>
<feature type="transmembrane region" description="Helical" evidence="1">
    <location>
        <begin position="228"/>
        <end position="245"/>
    </location>
</feature>
<comment type="caution">
    <text evidence="2">The sequence shown here is derived from an EMBL/GenBank/DDBJ whole genome shotgun (WGS) entry which is preliminary data.</text>
</comment>
<sequence length="311" mass="35019">MSSVTENQQAFAKTMLAKHPHTKPIPVYQNRFYRLYFTRRFCEWLFSAVLIFSGQEFLLQNGLYSAVWPAAGVGLSALFLRGNVMLLGIFTGLFASYLFNHFPFTVSISNSILFTLNLYLIRYCCLRFFGSIAPLHTSRVCLQLISVVVVFCALHTGWQYLFYPDLPWLMAFFGELNGILCLTPLCLVLEPFTVKRLFMKGSFPAWLFGGLLVIGHSSLFFIPQAFAVIWAAILLIGLCVYAYQFRGAATGMLLLGTSVVYLTATLEPFHLFQYAFSLNSIITILTLFSVGTIISLLLACRCTRVDFLPSP</sequence>
<proteinExistence type="predicted"/>
<evidence type="ECO:0000313" key="3">
    <source>
        <dbReference type="Proteomes" id="UP000051497"/>
    </source>
</evidence>
<evidence type="ECO:0000256" key="1">
    <source>
        <dbReference type="SAM" id="Phobius"/>
    </source>
</evidence>
<feature type="transmembrane region" description="Helical" evidence="1">
    <location>
        <begin position="78"/>
        <end position="99"/>
    </location>
</feature>
<dbReference type="RefSeq" id="WP_083482848.1">
    <property type="nucleotide sequence ID" value="NZ_LKAJ02000001.1"/>
</dbReference>
<keyword evidence="1" id="KW-0812">Transmembrane</keyword>